<gene>
    <name evidence="1" type="ORF">N7537_010897</name>
</gene>
<organism evidence="1 2">
    <name type="scientific">Penicillium hordei</name>
    <dbReference type="NCBI Taxonomy" id="40994"/>
    <lineage>
        <taxon>Eukaryota</taxon>
        <taxon>Fungi</taxon>
        <taxon>Dikarya</taxon>
        <taxon>Ascomycota</taxon>
        <taxon>Pezizomycotina</taxon>
        <taxon>Eurotiomycetes</taxon>
        <taxon>Eurotiomycetidae</taxon>
        <taxon>Eurotiales</taxon>
        <taxon>Aspergillaceae</taxon>
        <taxon>Penicillium</taxon>
    </lineage>
</organism>
<protein>
    <submittedName>
        <fullName evidence="1">Uncharacterized protein</fullName>
    </submittedName>
</protein>
<reference evidence="1" key="1">
    <citation type="journal article" date="2023" name="IMA Fungus">
        <title>Comparative genomic study of the Penicillium genus elucidates a diverse pangenome and 15 lateral gene transfer events.</title>
        <authorList>
            <person name="Petersen C."/>
            <person name="Sorensen T."/>
            <person name="Nielsen M.R."/>
            <person name="Sondergaard T.E."/>
            <person name="Sorensen J.L."/>
            <person name="Fitzpatrick D.A."/>
            <person name="Frisvad J.C."/>
            <person name="Nielsen K.L."/>
        </authorList>
    </citation>
    <scope>NUCLEOTIDE SEQUENCE</scope>
    <source>
        <strain evidence="1">IBT 12815</strain>
    </source>
</reference>
<evidence type="ECO:0000313" key="2">
    <source>
        <dbReference type="Proteomes" id="UP001213799"/>
    </source>
</evidence>
<dbReference type="Proteomes" id="UP001213799">
    <property type="component" value="Unassembled WGS sequence"/>
</dbReference>
<reference evidence="1" key="2">
    <citation type="submission" date="2023-01" db="EMBL/GenBank/DDBJ databases">
        <authorList>
            <person name="Petersen C."/>
        </authorList>
    </citation>
    <scope>NUCLEOTIDE SEQUENCE</scope>
    <source>
        <strain evidence="1">IBT 12815</strain>
    </source>
</reference>
<dbReference type="EMBL" id="JAQJAE010000006">
    <property type="protein sequence ID" value="KAJ5588219.1"/>
    <property type="molecule type" value="Genomic_DNA"/>
</dbReference>
<evidence type="ECO:0000313" key="1">
    <source>
        <dbReference type="EMBL" id="KAJ5588219.1"/>
    </source>
</evidence>
<name>A0AAD6DM94_9EURO</name>
<dbReference type="RefSeq" id="XP_056747238.1">
    <property type="nucleotide sequence ID" value="XM_056901951.1"/>
</dbReference>
<proteinExistence type="predicted"/>
<dbReference type="GeneID" id="81592193"/>
<dbReference type="AlphaFoldDB" id="A0AAD6DM94"/>
<keyword evidence="2" id="KW-1185">Reference proteome</keyword>
<accession>A0AAD6DM94</accession>
<comment type="caution">
    <text evidence="1">The sequence shown here is derived from an EMBL/GenBank/DDBJ whole genome shotgun (WGS) entry which is preliminary data.</text>
</comment>
<sequence length="77" mass="8453">MAPATFINDVRTDPVKKKKKKKKNISCCPPYRSPHSESFVSILEHLTSFVALEHLDSGYLSVAMPGTSGGTKSFLRA</sequence>